<feature type="domain" description="Wall-associated receptor kinase galacturonan-binding" evidence="4">
    <location>
        <begin position="41"/>
        <end position="115"/>
    </location>
</feature>
<gene>
    <name evidence="5" type="ORF">ILEXP_LOCUS40755</name>
</gene>
<dbReference type="Pfam" id="PF13947">
    <property type="entry name" value="GUB_WAK_bind"/>
    <property type="match status" value="1"/>
</dbReference>
<organism evidence="5 6">
    <name type="scientific">Ilex paraguariensis</name>
    <name type="common">yerba mate</name>
    <dbReference type="NCBI Taxonomy" id="185542"/>
    <lineage>
        <taxon>Eukaryota</taxon>
        <taxon>Viridiplantae</taxon>
        <taxon>Streptophyta</taxon>
        <taxon>Embryophyta</taxon>
        <taxon>Tracheophyta</taxon>
        <taxon>Spermatophyta</taxon>
        <taxon>Magnoliopsida</taxon>
        <taxon>eudicotyledons</taxon>
        <taxon>Gunneridae</taxon>
        <taxon>Pentapetalae</taxon>
        <taxon>asterids</taxon>
        <taxon>campanulids</taxon>
        <taxon>Aquifoliales</taxon>
        <taxon>Aquifoliaceae</taxon>
        <taxon>Ilex</taxon>
    </lineage>
</organism>
<feature type="chain" id="PRO_5044741538" description="Wall-associated receptor kinase galacturonan-binding domain-containing protein" evidence="3">
    <location>
        <begin position="34"/>
        <end position="334"/>
    </location>
</feature>
<evidence type="ECO:0000313" key="6">
    <source>
        <dbReference type="Proteomes" id="UP001642360"/>
    </source>
</evidence>
<evidence type="ECO:0000259" key="4">
    <source>
        <dbReference type="Pfam" id="PF13947"/>
    </source>
</evidence>
<evidence type="ECO:0000256" key="3">
    <source>
        <dbReference type="SAM" id="SignalP"/>
    </source>
</evidence>
<dbReference type="Proteomes" id="UP001642360">
    <property type="component" value="Unassembled WGS sequence"/>
</dbReference>
<dbReference type="InterPro" id="IPR025287">
    <property type="entry name" value="WAK_GUB"/>
</dbReference>
<comment type="subcellular location">
    <subcellularLocation>
        <location evidence="1">Membrane</location>
        <topology evidence="1">Single-pass membrane protein</topology>
    </subcellularLocation>
</comment>
<evidence type="ECO:0000313" key="5">
    <source>
        <dbReference type="EMBL" id="CAK9171213.1"/>
    </source>
</evidence>
<protein>
    <recommendedName>
        <fullName evidence="4">Wall-associated receptor kinase galacturonan-binding domain-containing protein</fullName>
    </recommendedName>
</protein>
<evidence type="ECO:0000256" key="2">
    <source>
        <dbReference type="ARBA" id="ARBA00022729"/>
    </source>
</evidence>
<evidence type="ECO:0000256" key="1">
    <source>
        <dbReference type="ARBA" id="ARBA00004167"/>
    </source>
</evidence>
<feature type="signal peptide" evidence="3">
    <location>
        <begin position="1"/>
        <end position="33"/>
    </location>
</feature>
<dbReference type="EMBL" id="CAUOFW020005677">
    <property type="protein sequence ID" value="CAK9171213.1"/>
    <property type="molecule type" value="Genomic_DNA"/>
</dbReference>
<accession>A0ABC8TQ02</accession>
<proteinExistence type="predicted"/>
<keyword evidence="2 3" id="KW-0732">Signal</keyword>
<comment type="caution">
    <text evidence="5">The sequence shown here is derived from an EMBL/GenBank/DDBJ whole genome shotgun (WGS) entry which is preliminary data.</text>
</comment>
<dbReference type="PANTHER" id="PTHR33138:SF30">
    <property type="entry name" value="LEAF RUST 10 DISEASE-RESISTANCE LOCUS RECEPTOR-LIKE PROTEIN KINASE-LIKE 2.7"/>
    <property type="match status" value="1"/>
</dbReference>
<sequence length="334" mass="38004">MVSGGKRRRVFLLVIQKILLLIVLCLTSRCCKAQQKHDQHCNTSSCGNIRDIRYPFRLEGDPQHCGLRDYQLACNNNRAILQLKSPPDAGYDYKFNYSYYVEAITYDNFSIRLVDPGLDKDNCSSLSLHSLPYNSFSRNSIFTRRFFPSFIGSYNNYDVVFISCQNPVNRSGYVDTGFCDKRNTTSTSNTTSPSPLQNHNYVVLGEMDFSELEDSCNIGSSVLASEDILRWLLTGDNISFSDLYDGLAYGFELRWYRVYCGHCVARGGECYSIENNIYCDYCAELSFAFDTRIFHCELGSAVAICLHSSIQTNRMVYCSKVLLRDFISSRISGI</sequence>
<dbReference type="GO" id="GO:0016020">
    <property type="term" value="C:membrane"/>
    <property type="evidence" value="ECO:0007669"/>
    <property type="project" value="UniProtKB-SubCell"/>
</dbReference>
<keyword evidence="6" id="KW-1185">Reference proteome</keyword>
<dbReference type="PANTHER" id="PTHR33138">
    <property type="entry name" value="OS01G0690200 PROTEIN"/>
    <property type="match status" value="1"/>
</dbReference>
<dbReference type="AlphaFoldDB" id="A0ABC8TQ02"/>
<reference evidence="5 6" key="1">
    <citation type="submission" date="2024-02" db="EMBL/GenBank/DDBJ databases">
        <authorList>
            <person name="Vignale AGUSTIN F."/>
            <person name="Sosa J E."/>
            <person name="Modenutti C."/>
        </authorList>
    </citation>
    <scope>NUCLEOTIDE SEQUENCE [LARGE SCALE GENOMIC DNA]</scope>
</reference>
<name>A0ABC8TQ02_9AQUA</name>